<evidence type="ECO:0000313" key="4">
    <source>
        <dbReference type="EMBL" id="KAL3621904.1"/>
    </source>
</evidence>
<dbReference type="GO" id="GO:0016787">
    <property type="term" value="F:hydrolase activity"/>
    <property type="evidence" value="ECO:0007669"/>
    <property type="project" value="UniProtKB-KW"/>
</dbReference>
<keyword evidence="2" id="KW-0378">Hydrolase</keyword>
<evidence type="ECO:0008006" key="6">
    <source>
        <dbReference type="Google" id="ProtNLM"/>
    </source>
</evidence>
<keyword evidence="5" id="KW-1185">Reference proteome</keyword>
<evidence type="ECO:0000256" key="1">
    <source>
        <dbReference type="ARBA" id="ARBA00008668"/>
    </source>
</evidence>
<dbReference type="Gene3D" id="3.40.50.1110">
    <property type="entry name" value="SGNH hydrolase"/>
    <property type="match status" value="1"/>
</dbReference>
<protein>
    <recommendedName>
        <fullName evidence="6">GDSL esterase/lipase</fullName>
    </recommendedName>
</protein>
<evidence type="ECO:0000256" key="2">
    <source>
        <dbReference type="ARBA" id="ARBA00022801"/>
    </source>
</evidence>
<evidence type="ECO:0000313" key="5">
    <source>
        <dbReference type="Proteomes" id="UP001632038"/>
    </source>
</evidence>
<evidence type="ECO:0000256" key="3">
    <source>
        <dbReference type="ARBA" id="ARBA00022963"/>
    </source>
</evidence>
<proteinExistence type="inferred from homology"/>
<name>A0ABD3BXG0_9LAMI</name>
<dbReference type="PANTHER" id="PTHR45648:SF7">
    <property type="entry name" value="OS12G0126100 PROTEIN"/>
    <property type="match status" value="1"/>
</dbReference>
<dbReference type="AlphaFoldDB" id="A0ABD3BXG0"/>
<keyword evidence="3" id="KW-0442">Lipid degradation</keyword>
<dbReference type="GO" id="GO:0016042">
    <property type="term" value="P:lipid catabolic process"/>
    <property type="evidence" value="ECO:0007669"/>
    <property type="project" value="UniProtKB-KW"/>
</dbReference>
<comment type="caution">
    <text evidence="4">The sequence shown here is derived from an EMBL/GenBank/DDBJ whole genome shotgun (WGS) entry which is preliminary data.</text>
</comment>
<dbReference type="InterPro" id="IPR051058">
    <property type="entry name" value="GDSL_Est/Lipase"/>
</dbReference>
<keyword evidence="3" id="KW-0443">Lipid metabolism</keyword>
<sequence>MFLLYMYYICILRKTREMVIGKWEVDRSFVIFLAIVFARHVHVDAVEMGLLDDLTMPPSGAMYVLGDSSVDCGDNTPFYVLLHRNLSLFPCNGSDATLLPQLLAKKMGLPNTIPFYTQNGSIHSILGGVNFGSTEATILYPSSRSYQSLNQQLRQASEIIQLLQLHFGEEKANNFIKTSVFYLSFGKDDFIDYFIRNSSRIGRNFSHILAHQMTNAIRNLYANNARKIVFAGVLPLGCAPRMLLRGVNSCLDNEVNMLVLEYNTMMEENVVAINAELSDARVIFCDVYRAMIEIINHPMVYGMEDVKNACCGVGKYGGESGCLSADMACEKTSAHIWWDLYNPTPVVNSMLAGSAWSGQPLSSICRPINVQELVSSSS</sequence>
<dbReference type="Pfam" id="PF00657">
    <property type="entry name" value="Lipase_GDSL"/>
    <property type="match status" value="1"/>
</dbReference>
<dbReference type="InterPro" id="IPR036514">
    <property type="entry name" value="SGNH_hydro_sf"/>
</dbReference>
<reference evidence="5" key="1">
    <citation type="journal article" date="2024" name="IScience">
        <title>Strigolactones Initiate the Formation of Haustorium-like Structures in Castilleja.</title>
        <authorList>
            <person name="Buerger M."/>
            <person name="Peterson D."/>
            <person name="Chory J."/>
        </authorList>
    </citation>
    <scope>NUCLEOTIDE SEQUENCE [LARGE SCALE GENOMIC DNA]</scope>
</reference>
<dbReference type="Proteomes" id="UP001632038">
    <property type="component" value="Unassembled WGS sequence"/>
</dbReference>
<dbReference type="InterPro" id="IPR001087">
    <property type="entry name" value="GDSL"/>
</dbReference>
<organism evidence="4 5">
    <name type="scientific">Castilleja foliolosa</name>
    <dbReference type="NCBI Taxonomy" id="1961234"/>
    <lineage>
        <taxon>Eukaryota</taxon>
        <taxon>Viridiplantae</taxon>
        <taxon>Streptophyta</taxon>
        <taxon>Embryophyta</taxon>
        <taxon>Tracheophyta</taxon>
        <taxon>Spermatophyta</taxon>
        <taxon>Magnoliopsida</taxon>
        <taxon>eudicotyledons</taxon>
        <taxon>Gunneridae</taxon>
        <taxon>Pentapetalae</taxon>
        <taxon>asterids</taxon>
        <taxon>lamiids</taxon>
        <taxon>Lamiales</taxon>
        <taxon>Orobanchaceae</taxon>
        <taxon>Pedicularideae</taxon>
        <taxon>Castillejinae</taxon>
        <taxon>Castilleja</taxon>
    </lineage>
</organism>
<comment type="similarity">
    <text evidence="1">Belongs to the 'GDSL' lipolytic enzyme family.</text>
</comment>
<dbReference type="PANTHER" id="PTHR45648">
    <property type="entry name" value="GDSL LIPASE/ACYLHYDROLASE FAMILY PROTEIN (AFU_ORTHOLOGUE AFUA_4G14700)"/>
    <property type="match status" value="1"/>
</dbReference>
<gene>
    <name evidence="4" type="ORF">CASFOL_034100</name>
</gene>
<accession>A0ABD3BXG0</accession>
<dbReference type="EMBL" id="JAVIJP010000061">
    <property type="protein sequence ID" value="KAL3621904.1"/>
    <property type="molecule type" value="Genomic_DNA"/>
</dbReference>